<name>A0AAX4L4K4_9CREN</name>
<dbReference type="GeneID" id="89335998"/>
<proteinExistence type="predicted"/>
<dbReference type="EMBL" id="CP146016">
    <property type="protein sequence ID" value="WWQ61341.1"/>
    <property type="molecule type" value="Genomic_DNA"/>
</dbReference>
<dbReference type="RefSeq" id="WP_338603520.1">
    <property type="nucleotide sequence ID" value="NZ_CP146016.1"/>
</dbReference>
<evidence type="ECO:0000313" key="1">
    <source>
        <dbReference type="EMBL" id="WWQ61341.1"/>
    </source>
</evidence>
<gene>
    <name evidence="1" type="ORF">V6M85_04480</name>
</gene>
<accession>A0AAX4L4K4</accession>
<evidence type="ECO:0000313" key="2">
    <source>
        <dbReference type="Proteomes" id="UP001432202"/>
    </source>
</evidence>
<reference evidence="1 2" key="1">
    <citation type="submission" date="2024-02" db="EMBL/GenBank/DDBJ databases">
        <title>STSV induces naive adaptation in Sulfolobus.</title>
        <authorList>
            <person name="Xiang X."/>
            <person name="Song M."/>
        </authorList>
    </citation>
    <scope>NUCLEOTIDE SEQUENCE [LARGE SCALE GENOMIC DNA]</scope>
    <source>
        <strain evidence="1 2">RT2</strain>
    </source>
</reference>
<dbReference type="Proteomes" id="UP001432202">
    <property type="component" value="Chromosome"/>
</dbReference>
<organism evidence="1 2">
    <name type="scientific">Sulfolobus tengchongensis</name>
    <dbReference type="NCBI Taxonomy" id="207809"/>
    <lineage>
        <taxon>Archaea</taxon>
        <taxon>Thermoproteota</taxon>
        <taxon>Thermoprotei</taxon>
        <taxon>Sulfolobales</taxon>
        <taxon>Sulfolobaceae</taxon>
        <taxon>Sulfolobus</taxon>
    </lineage>
</organism>
<sequence>MKEVAENYLKERISITLPILNISVPCNTTCVIMSKYRELLSIESFRAQLEILDSLLNLIEDKIYTLKYELEEKFAQYKSNINIDNLVYSVYKMIEEGGSMILGDRIYFGDREIAYGDFITLMNVHNLIEKIIKSDSNIKSLCDEIRYLSESTWEHFEKNIRRSLNEG</sequence>
<keyword evidence="2" id="KW-1185">Reference proteome</keyword>
<dbReference type="AlphaFoldDB" id="A0AAX4L4K4"/>
<protein>
    <submittedName>
        <fullName evidence="1">Uncharacterized protein</fullName>
    </submittedName>
</protein>